<feature type="coiled-coil region" evidence="3">
    <location>
        <begin position="203"/>
        <end position="248"/>
    </location>
</feature>
<keyword evidence="7" id="KW-1185">Reference proteome</keyword>
<evidence type="ECO:0000256" key="2">
    <source>
        <dbReference type="PROSITE-ProRule" id="PRU00176"/>
    </source>
</evidence>
<dbReference type="GO" id="GO:0043005">
    <property type="term" value="C:neuron projection"/>
    <property type="evidence" value="ECO:0007669"/>
    <property type="project" value="TreeGrafter"/>
</dbReference>
<feature type="region of interest" description="Disordered" evidence="4">
    <location>
        <begin position="504"/>
        <end position="539"/>
    </location>
</feature>
<dbReference type="Pfam" id="PF16366">
    <property type="entry name" value="CEBP_ZZ"/>
    <property type="match status" value="1"/>
</dbReference>
<dbReference type="AlphaFoldDB" id="A0A7M7JLV1"/>
<dbReference type="PANTHER" id="PTHR12566:SF9">
    <property type="entry name" value="CYTOPLASMIC POLYADENYLATION ELEMENT-BINDING PROTEIN 1"/>
    <property type="match status" value="1"/>
</dbReference>
<dbReference type="KEGG" id="vde:111245359"/>
<keyword evidence="3" id="KW-0175">Coiled coil</keyword>
<evidence type="ECO:0000313" key="6">
    <source>
        <dbReference type="EnsemblMetazoa" id="XP_022649350"/>
    </source>
</evidence>
<feature type="domain" description="RRM" evidence="5">
    <location>
        <begin position="566"/>
        <end position="647"/>
    </location>
</feature>
<dbReference type="Pfam" id="PF00076">
    <property type="entry name" value="RRM_1"/>
    <property type="match status" value="1"/>
</dbReference>
<dbReference type="SMART" id="SM00360">
    <property type="entry name" value="RRM"/>
    <property type="match status" value="2"/>
</dbReference>
<dbReference type="GO" id="GO:0043022">
    <property type="term" value="F:ribosome binding"/>
    <property type="evidence" value="ECO:0007669"/>
    <property type="project" value="TreeGrafter"/>
</dbReference>
<dbReference type="InterPro" id="IPR000504">
    <property type="entry name" value="RRM_dom"/>
</dbReference>
<dbReference type="PANTHER" id="PTHR12566">
    <property type="entry name" value="CYTOPLASMIC POLYADENYLATION ELEMENT BINDING PROTEIN CPEB"/>
    <property type="match status" value="1"/>
</dbReference>
<accession>A0A7M7JLV1</accession>
<dbReference type="GO" id="GO:2000766">
    <property type="term" value="P:negative regulation of cytoplasmic translation"/>
    <property type="evidence" value="ECO:0007669"/>
    <property type="project" value="TreeGrafter"/>
</dbReference>
<dbReference type="GeneID" id="111245359"/>
<dbReference type="GO" id="GO:0045202">
    <property type="term" value="C:synapse"/>
    <property type="evidence" value="ECO:0007669"/>
    <property type="project" value="TreeGrafter"/>
</dbReference>
<sequence length="745" mass="83631">MATMQVNESSLRPDTMETLREIWLNKNCTDKTGEQVSAKRSSYDELFENRLQHANSSDGLKEIIPTAAEWWLAMHKKPSQVPAPIGTRRQQDMFAGDYDTGSGYYAPPGTMEKALPNFESSTSALSFSTDRTQTTRVSNEVAKDSCPSSYTSPWEPSTSSLRYSTVLPSPPCQSKSSLILDSGGFHSFNATGDTVLSRLNHFSQEQSRRRQCTQDQLQHLEQQQLQLQQKFEKKRLELERRKNQLEASDQLYKLINSVILEDGDDKTVDLERLEKLRLLKQLLGVEFNAVNNQRKNPLATNPLSLELHQQHKNSRQQQQRSVLSELLRSRMAMLSQGLLVTENVPYLNAPLHLKSTKQNTYEEALESLENEAKSRRTLACVKNATLTWKGVLTTRHHDSPTYASKVFVGGLPYDVTSDVLAVIFGKFGASVQLPPRGRGHAYLVFENELQVQTLLKCCELEDDEKFYFWVPSKRGKDRKAQVIPWAIEDSDWLSPDCAVPVPLATMSEPSSTGSRSLRSTASDASSHESTSSLVEELTDDESLLSSERISSFQKAHSDINGFSKQNTVFVGALHGEITAEDLQRILSELFGPIIHVGIDTDKNRYPNGSARVTFASTSAFRAAVLAEYVQVVTPRFSKTIQLDAYIEDGTCCVCDVSTPVFCRHPDCFRYYCATCFNKHRLHNTDYHPPVMRNRHSGTFHTKMSSVYFSNNSTSLAKNSPTINSDTFSLFITGINHFHTGLNAAS</sequence>
<evidence type="ECO:0000256" key="4">
    <source>
        <dbReference type="SAM" id="MobiDB-lite"/>
    </source>
</evidence>
<dbReference type="Gene3D" id="4.10.640.40">
    <property type="entry name" value="Cytoplasmic polyadenylation element-binding protein, ZZ domain"/>
    <property type="match status" value="1"/>
</dbReference>
<evidence type="ECO:0000259" key="5">
    <source>
        <dbReference type="PROSITE" id="PS50102"/>
    </source>
</evidence>
<dbReference type="InterPro" id="IPR038446">
    <property type="entry name" value="CEBP_ZZ_sf"/>
</dbReference>
<dbReference type="GO" id="GO:0000900">
    <property type="term" value="F:mRNA regulatory element binding translation repressor activity"/>
    <property type="evidence" value="ECO:0007669"/>
    <property type="project" value="TreeGrafter"/>
</dbReference>
<evidence type="ECO:0000256" key="3">
    <source>
        <dbReference type="SAM" id="Coils"/>
    </source>
</evidence>
<dbReference type="InterPro" id="IPR012677">
    <property type="entry name" value="Nucleotide-bd_a/b_plait_sf"/>
</dbReference>
<organism evidence="6 7">
    <name type="scientific">Varroa destructor</name>
    <name type="common">Honeybee mite</name>
    <dbReference type="NCBI Taxonomy" id="109461"/>
    <lineage>
        <taxon>Eukaryota</taxon>
        <taxon>Metazoa</taxon>
        <taxon>Ecdysozoa</taxon>
        <taxon>Arthropoda</taxon>
        <taxon>Chelicerata</taxon>
        <taxon>Arachnida</taxon>
        <taxon>Acari</taxon>
        <taxon>Parasitiformes</taxon>
        <taxon>Mesostigmata</taxon>
        <taxon>Gamasina</taxon>
        <taxon>Dermanyssoidea</taxon>
        <taxon>Varroidae</taxon>
        <taxon>Varroa</taxon>
    </lineage>
</organism>
<feature type="compositionally biased region" description="Polar residues" evidence="4">
    <location>
        <begin position="507"/>
        <end position="518"/>
    </location>
</feature>
<proteinExistence type="predicted"/>
<protein>
    <recommendedName>
        <fullName evidence="5">RRM domain-containing protein</fullName>
    </recommendedName>
</protein>
<dbReference type="InParanoid" id="A0A7M7JLV1"/>
<keyword evidence="1 2" id="KW-0694">RNA-binding</keyword>
<feature type="compositionally biased region" description="Low complexity" evidence="4">
    <location>
        <begin position="519"/>
        <end position="532"/>
    </location>
</feature>
<dbReference type="Gene3D" id="3.30.70.330">
    <property type="match status" value="2"/>
</dbReference>
<name>A0A7M7JLV1_VARDE</name>
<evidence type="ECO:0000256" key="1">
    <source>
        <dbReference type="ARBA" id="ARBA00022884"/>
    </source>
</evidence>
<dbReference type="RefSeq" id="XP_022649350.1">
    <property type="nucleotide sequence ID" value="XM_022793615.1"/>
</dbReference>
<dbReference type="Pfam" id="PF16367">
    <property type="entry name" value="RRM_7"/>
    <property type="match status" value="1"/>
</dbReference>
<dbReference type="GO" id="GO:0008135">
    <property type="term" value="F:translation factor activity, RNA binding"/>
    <property type="evidence" value="ECO:0007669"/>
    <property type="project" value="TreeGrafter"/>
</dbReference>
<dbReference type="GO" id="GO:0003730">
    <property type="term" value="F:mRNA 3'-UTR binding"/>
    <property type="evidence" value="ECO:0007669"/>
    <property type="project" value="InterPro"/>
</dbReference>
<dbReference type="GO" id="GO:0005737">
    <property type="term" value="C:cytoplasm"/>
    <property type="evidence" value="ECO:0007669"/>
    <property type="project" value="TreeGrafter"/>
</dbReference>
<reference evidence="6" key="1">
    <citation type="submission" date="2021-01" db="UniProtKB">
        <authorList>
            <consortium name="EnsemblMetazoa"/>
        </authorList>
    </citation>
    <scope>IDENTIFICATION</scope>
</reference>
<dbReference type="Proteomes" id="UP000594260">
    <property type="component" value="Unplaced"/>
</dbReference>
<dbReference type="GO" id="GO:0005634">
    <property type="term" value="C:nucleus"/>
    <property type="evidence" value="ECO:0007669"/>
    <property type="project" value="TreeGrafter"/>
</dbReference>
<dbReference type="PROSITE" id="PS50102">
    <property type="entry name" value="RRM"/>
    <property type="match status" value="2"/>
</dbReference>
<dbReference type="InterPro" id="IPR034819">
    <property type="entry name" value="CPEB"/>
</dbReference>
<dbReference type="InterPro" id="IPR035979">
    <property type="entry name" value="RBD_domain_sf"/>
</dbReference>
<dbReference type="InterPro" id="IPR032296">
    <property type="entry name" value="CEBP_ZZ"/>
</dbReference>
<feature type="domain" description="RRM" evidence="5">
    <location>
        <begin position="404"/>
        <end position="482"/>
    </location>
</feature>
<dbReference type="SUPFAM" id="SSF54928">
    <property type="entry name" value="RNA-binding domain, RBD"/>
    <property type="match status" value="1"/>
</dbReference>
<evidence type="ECO:0000313" key="7">
    <source>
        <dbReference type="Proteomes" id="UP000594260"/>
    </source>
</evidence>
<dbReference type="EnsemblMetazoa" id="XM_022793615">
    <property type="protein sequence ID" value="XP_022649350"/>
    <property type="gene ID" value="LOC111245359"/>
</dbReference>
<dbReference type="OrthoDB" id="10033548at2759"/>